<dbReference type="PIRSF" id="PIRSF006470">
    <property type="entry name" value="DctB"/>
    <property type="match status" value="1"/>
</dbReference>
<dbReference type="CDD" id="cd13671">
    <property type="entry name" value="PBP2_TRAP_SBP_like_3"/>
    <property type="match status" value="1"/>
</dbReference>
<dbReference type="InterPro" id="IPR018389">
    <property type="entry name" value="DctP_fam"/>
</dbReference>
<evidence type="ECO:0000256" key="2">
    <source>
        <dbReference type="SAM" id="MobiDB-lite"/>
    </source>
</evidence>
<evidence type="ECO:0000313" key="7">
    <source>
        <dbReference type="Proteomes" id="UP000095512"/>
    </source>
</evidence>
<feature type="chain" id="PRO_5044368896" evidence="3">
    <location>
        <begin position="21"/>
        <end position="356"/>
    </location>
</feature>
<dbReference type="InterPro" id="IPR004682">
    <property type="entry name" value="TRAP_DctP"/>
</dbReference>
<sequence length="356" mass="38377">MMKKALTLVLAGVTALSLTACGGGASASATTAPAPAAGGETKDDEAKAPEKDVKTTTLKLAFNQSEKHPQYLALSEMSDAFYEATGGAYRIEISPNELLGSQKDAFELVQSGTIQMAMVANSIVENVNPDFAVLGLPYAYDSVEHQKKVFTSGALDDIFASTEANNFSVMAAFTAGARCIYTDKPVQTPADLKGYKIRVMESQTCIAMLDAMGGVGTPMAQGEVYTAIQQGVINGGENNEITYADLKHYEVAPYFSYTRHLMIPDLLVMNTATLKGMSEEDQQTLKDLCKEYTEREFQLWDENLEGAKNTAEEAGAQFIDVDIAPFQEACQPVIDNVTSKSEGAKALYEEIRSLAN</sequence>
<dbReference type="NCBIfam" id="TIGR00787">
    <property type="entry name" value="dctP"/>
    <property type="match status" value="1"/>
</dbReference>
<dbReference type="InterPro" id="IPR038404">
    <property type="entry name" value="TRAP_DctP_sf"/>
</dbReference>
<dbReference type="GO" id="GO:0030288">
    <property type="term" value="C:outer membrane-bounded periplasmic space"/>
    <property type="evidence" value="ECO:0007669"/>
    <property type="project" value="InterPro"/>
</dbReference>
<gene>
    <name evidence="4" type="primary">yiaO_13</name>
    <name evidence="5" type="ORF">Ccl03g_39710</name>
    <name evidence="4" type="ORF">ERS852480_02831</name>
    <name evidence="6" type="ORF">G5B26_24235</name>
</gene>
<dbReference type="Proteomes" id="UP000719916">
    <property type="component" value="Unassembled WGS sequence"/>
</dbReference>
<dbReference type="PANTHER" id="PTHR33376">
    <property type="match status" value="1"/>
</dbReference>
<evidence type="ECO:0000313" key="5">
    <source>
        <dbReference type="EMBL" id="GEA38258.1"/>
    </source>
</evidence>
<dbReference type="GO" id="GO:0030246">
    <property type="term" value="F:carbohydrate binding"/>
    <property type="evidence" value="ECO:0007669"/>
    <property type="project" value="TreeGrafter"/>
</dbReference>
<feature type="compositionally biased region" description="Low complexity" evidence="2">
    <location>
        <begin position="25"/>
        <end position="39"/>
    </location>
</feature>
<evidence type="ECO:0000313" key="8">
    <source>
        <dbReference type="Proteomes" id="UP000315200"/>
    </source>
</evidence>
<accession>A0A174LCA6</accession>
<evidence type="ECO:0000256" key="3">
    <source>
        <dbReference type="SAM" id="SignalP"/>
    </source>
</evidence>
<dbReference type="AlphaFoldDB" id="A0A174LCA6"/>
<keyword evidence="1 3" id="KW-0732">Signal</keyword>
<dbReference type="PANTHER" id="PTHR33376:SF2">
    <property type="entry name" value="DICARBOXYLATE-BINDING PERIPLASMIC PROTEIN"/>
    <property type="match status" value="1"/>
</dbReference>
<dbReference type="Proteomes" id="UP000095512">
    <property type="component" value="Unassembled WGS sequence"/>
</dbReference>
<reference evidence="6 9" key="3">
    <citation type="journal article" date="2020" name="Cell Host Microbe">
        <title>Functional and Genomic Variation between Human-Derived Isolates of Lachnospiraceae Reveals Inter- and Intra-Species Diversity.</title>
        <authorList>
            <person name="Sorbara M.T."/>
            <person name="Littmann E.R."/>
            <person name="Fontana E."/>
            <person name="Moody T.U."/>
            <person name="Kohout C.E."/>
            <person name="Gjonbalaj M."/>
            <person name="Eaton V."/>
            <person name="Seok R."/>
            <person name="Leiner I.M."/>
            <person name="Pamer E.G."/>
        </authorList>
    </citation>
    <scope>NUCLEOTIDE SEQUENCE [LARGE SCALE GENOMIC DNA]</scope>
    <source>
        <strain evidence="6 9">MSK.2.26</strain>
    </source>
</reference>
<dbReference type="Pfam" id="PF03480">
    <property type="entry name" value="DctP"/>
    <property type="match status" value="1"/>
</dbReference>
<dbReference type="GO" id="GO:0055085">
    <property type="term" value="P:transmembrane transport"/>
    <property type="evidence" value="ECO:0007669"/>
    <property type="project" value="InterPro"/>
</dbReference>
<name>A0A174LCA6_9FIRM</name>
<dbReference type="EMBL" id="CZAB01000025">
    <property type="protein sequence ID" value="CUP20167.1"/>
    <property type="molecule type" value="Genomic_DNA"/>
</dbReference>
<dbReference type="PROSITE" id="PS51257">
    <property type="entry name" value="PROKAR_LIPOPROTEIN"/>
    <property type="match status" value="1"/>
</dbReference>
<evidence type="ECO:0000313" key="9">
    <source>
        <dbReference type="Proteomes" id="UP000719916"/>
    </source>
</evidence>
<dbReference type="NCBIfam" id="NF037995">
    <property type="entry name" value="TRAP_S1"/>
    <property type="match status" value="1"/>
</dbReference>
<reference evidence="6" key="4">
    <citation type="submission" date="2020-02" db="EMBL/GenBank/DDBJ databases">
        <authorList>
            <person name="Littmann E."/>
            <person name="Sorbara M."/>
        </authorList>
    </citation>
    <scope>NUCLEOTIDE SEQUENCE</scope>
    <source>
        <strain evidence="6">MSK.2.26</strain>
    </source>
</reference>
<proteinExistence type="predicted"/>
<reference evidence="5 8" key="2">
    <citation type="submission" date="2019-06" db="EMBL/GenBank/DDBJ databases">
        <title>Draft genome sequence of [Clostridium] clostridioforme NBRC 113352.</title>
        <authorList>
            <person name="Miura T."/>
            <person name="Furukawa M."/>
            <person name="Shimamura M."/>
            <person name="Ohyama Y."/>
            <person name="Yamazoe A."/>
            <person name="Kawasaki H."/>
        </authorList>
    </citation>
    <scope>NUCLEOTIDE SEQUENCE [LARGE SCALE GENOMIC DNA]</scope>
    <source>
        <strain evidence="5 8">NBRC 113352</strain>
    </source>
</reference>
<reference evidence="4 7" key="1">
    <citation type="submission" date="2015-09" db="EMBL/GenBank/DDBJ databases">
        <authorList>
            <consortium name="Pathogen Informatics"/>
        </authorList>
    </citation>
    <scope>NUCLEOTIDE SEQUENCE [LARGE SCALE GENOMIC DNA]</scope>
    <source>
        <strain evidence="4 7">2789STDY5834865</strain>
    </source>
</reference>
<feature type="signal peptide" evidence="3">
    <location>
        <begin position="1"/>
        <end position="20"/>
    </location>
</feature>
<organism evidence="4 7">
    <name type="scientific">Enterocloster clostridioformis</name>
    <dbReference type="NCBI Taxonomy" id="1531"/>
    <lineage>
        <taxon>Bacteria</taxon>
        <taxon>Bacillati</taxon>
        <taxon>Bacillota</taxon>
        <taxon>Clostridia</taxon>
        <taxon>Lachnospirales</taxon>
        <taxon>Lachnospiraceae</taxon>
        <taxon>Enterocloster</taxon>
    </lineage>
</organism>
<dbReference type="RefSeq" id="WP_002584750.1">
    <property type="nucleotide sequence ID" value="NZ_BJLB01000001.1"/>
</dbReference>
<feature type="region of interest" description="Disordered" evidence="2">
    <location>
        <begin position="25"/>
        <end position="50"/>
    </location>
</feature>
<dbReference type="EMBL" id="JAAISW010000074">
    <property type="protein sequence ID" value="NSJ46600.1"/>
    <property type="molecule type" value="Genomic_DNA"/>
</dbReference>
<evidence type="ECO:0000313" key="6">
    <source>
        <dbReference type="EMBL" id="NSJ46600.1"/>
    </source>
</evidence>
<dbReference type="Gene3D" id="3.40.190.170">
    <property type="entry name" value="Bacterial extracellular solute-binding protein, family 7"/>
    <property type="match status" value="1"/>
</dbReference>
<evidence type="ECO:0000256" key="1">
    <source>
        <dbReference type="ARBA" id="ARBA00022729"/>
    </source>
</evidence>
<dbReference type="Proteomes" id="UP000315200">
    <property type="component" value="Unassembled WGS sequence"/>
</dbReference>
<protein>
    <submittedName>
        <fullName evidence="5">C4-dicarboxylate ABC transporter substrate-binding protein</fullName>
    </submittedName>
    <submittedName>
        <fullName evidence="4">TRAP dicarboxylate transporter subunit DctP</fullName>
    </submittedName>
    <submittedName>
        <fullName evidence="6">TRAP transporter substrate-binding protein</fullName>
    </submittedName>
</protein>
<dbReference type="EMBL" id="BJLB01000001">
    <property type="protein sequence ID" value="GEA38258.1"/>
    <property type="molecule type" value="Genomic_DNA"/>
</dbReference>
<evidence type="ECO:0000313" key="4">
    <source>
        <dbReference type="EMBL" id="CUP20167.1"/>
    </source>
</evidence>
<feature type="compositionally biased region" description="Basic and acidic residues" evidence="2">
    <location>
        <begin position="40"/>
        <end position="50"/>
    </location>
</feature>